<proteinExistence type="predicted"/>
<evidence type="ECO:0000313" key="3">
    <source>
        <dbReference type="Proteomes" id="UP000298416"/>
    </source>
</evidence>
<evidence type="ECO:0000256" key="1">
    <source>
        <dbReference type="SAM" id="Phobius"/>
    </source>
</evidence>
<evidence type="ECO:0000313" key="2">
    <source>
        <dbReference type="EMBL" id="KAG6386589.1"/>
    </source>
</evidence>
<gene>
    <name evidence="2" type="ORF">SASPL_151755</name>
</gene>
<dbReference type="EMBL" id="PNBA02000021">
    <property type="protein sequence ID" value="KAG6386589.1"/>
    <property type="molecule type" value="Genomic_DNA"/>
</dbReference>
<name>A0A8X8W293_SALSN</name>
<reference evidence="2" key="1">
    <citation type="submission" date="2018-01" db="EMBL/GenBank/DDBJ databases">
        <authorList>
            <person name="Mao J.F."/>
        </authorList>
    </citation>
    <scope>NUCLEOTIDE SEQUENCE</scope>
    <source>
        <strain evidence="2">Huo1</strain>
        <tissue evidence="2">Leaf</tissue>
    </source>
</reference>
<reference evidence="2" key="2">
    <citation type="submission" date="2020-08" db="EMBL/GenBank/DDBJ databases">
        <title>Plant Genome Project.</title>
        <authorList>
            <person name="Zhang R.-G."/>
        </authorList>
    </citation>
    <scope>NUCLEOTIDE SEQUENCE</scope>
    <source>
        <strain evidence="2">Huo1</strain>
        <tissue evidence="2">Leaf</tissue>
    </source>
</reference>
<dbReference type="Proteomes" id="UP000298416">
    <property type="component" value="Unassembled WGS sequence"/>
</dbReference>
<keyword evidence="3" id="KW-1185">Reference proteome</keyword>
<dbReference type="AlphaFoldDB" id="A0A8X8W293"/>
<protein>
    <submittedName>
        <fullName evidence="2">Uncharacterized protein</fullName>
    </submittedName>
</protein>
<sequence>MQNPLNWPAGVIAANSMYRIAQTIFPLPQAPARVDLNNVQDSLDSTMPWIGMYIAAASGVCTLAMVADAFIGFRSKKYWLPCKYFSLNAFSLTLLAVAMKLPVDLTSLETTSKEKLTRISSVVLMSTAMSNFMTSLGAMENTEIVLNMAALGILVITIAGNISIHLVQMRTFPSMSYALLPQQVTSAVIMLLFFVMLCCMSLMVPEAKRYIGLKYNEMHKSVSNGHVEWGRFSSDEVENSTFLIYFHVVICIEYKCKIRVIAANSMYRIAHTILLGMGDGENQTDNELFVSISITISDILAACLTNLVQVITLKCHRSDIKEREESVRRAAILLGESKEIFDILQQRELPCLDVEKAANFDEWRASLELDIENPLASSSPSSSDNSTTV</sequence>
<dbReference type="PANTHER" id="PTHR35307">
    <property type="entry name" value="PROTEIN, PUTATIVE-RELATED"/>
    <property type="match status" value="1"/>
</dbReference>
<feature type="transmembrane region" description="Helical" evidence="1">
    <location>
        <begin position="184"/>
        <end position="204"/>
    </location>
</feature>
<organism evidence="2">
    <name type="scientific">Salvia splendens</name>
    <name type="common">Scarlet sage</name>
    <dbReference type="NCBI Taxonomy" id="180675"/>
    <lineage>
        <taxon>Eukaryota</taxon>
        <taxon>Viridiplantae</taxon>
        <taxon>Streptophyta</taxon>
        <taxon>Embryophyta</taxon>
        <taxon>Tracheophyta</taxon>
        <taxon>Spermatophyta</taxon>
        <taxon>Magnoliopsida</taxon>
        <taxon>eudicotyledons</taxon>
        <taxon>Gunneridae</taxon>
        <taxon>Pentapetalae</taxon>
        <taxon>asterids</taxon>
        <taxon>lamiids</taxon>
        <taxon>Lamiales</taxon>
        <taxon>Lamiaceae</taxon>
        <taxon>Nepetoideae</taxon>
        <taxon>Mentheae</taxon>
        <taxon>Salviinae</taxon>
        <taxon>Salvia</taxon>
        <taxon>Salvia subgen. Calosphace</taxon>
        <taxon>core Calosphace</taxon>
    </lineage>
</organism>
<keyword evidence="1" id="KW-1133">Transmembrane helix</keyword>
<feature type="transmembrane region" description="Helical" evidence="1">
    <location>
        <begin position="115"/>
        <end position="132"/>
    </location>
</feature>
<feature type="transmembrane region" description="Helical" evidence="1">
    <location>
        <begin position="144"/>
        <end position="164"/>
    </location>
</feature>
<comment type="caution">
    <text evidence="2">The sequence shown here is derived from an EMBL/GenBank/DDBJ whole genome shotgun (WGS) entry which is preliminary data.</text>
</comment>
<dbReference type="PANTHER" id="PTHR35307:SF3">
    <property type="entry name" value="DUF4220 DOMAIN-CONTAINING PROTEIN"/>
    <property type="match status" value="1"/>
</dbReference>
<accession>A0A8X8W293</accession>
<feature type="transmembrane region" description="Helical" evidence="1">
    <location>
        <begin position="85"/>
        <end position="103"/>
    </location>
</feature>
<keyword evidence="1" id="KW-0472">Membrane</keyword>
<feature type="transmembrane region" description="Helical" evidence="1">
    <location>
        <begin position="50"/>
        <end position="73"/>
    </location>
</feature>
<keyword evidence="1" id="KW-0812">Transmembrane</keyword>